<dbReference type="EMBL" id="CP034662">
    <property type="protein sequence ID" value="AZQ94285.1"/>
    <property type="molecule type" value="Genomic_DNA"/>
</dbReference>
<reference evidence="1 2" key="1">
    <citation type="submission" date="2018-12" db="EMBL/GenBank/DDBJ databases">
        <title>Persistence of Moraxella catarrhalis in Chronic Obstructive Pulmonary Disease and Regulation of the Hag/MID Adhesin.</title>
        <authorList>
            <person name="Murphy T."/>
            <person name="Zhao X."/>
            <person name="Vyas G."/>
            <person name="Aluvathingal J."/>
            <person name="Nadendla S."/>
            <person name="Tallon L."/>
            <person name="Tettelin H."/>
        </authorList>
    </citation>
    <scope>NUCLEOTIDE SEQUENCE [LARGE SCALE GENOMIC DNA]</scope>
    <source>
        <strain evidence="1 2">46P58B1</strain>
    </source>
</reference>
<sequence>MQMMAKDEIILSFEKAEYYTLQEACDYLNLKNGINTITIKKLLKQISFYKINTFIHFRMDNAEQYQNVGLIAEYYGDNIIETVQSNMDKVSQYYNCSENDLTIDKINNYLFMVHEKLTNSISIRLLYEIYAGNLLFLVNNLTIENMALSTNADSKTRVFCLDGFLTKDNLYENPSEPSILKEWRINIDEKEYFATGIYIVYFELTSNNIKFLQDFKRKFPYDVCFNIGSDELVIVDFDITINDLIILHKDLMELENNIISNSPAPQKDKLETKQIKPRKGVSLKKLQAKEQAKIIAKALWNNDRDNKIKIAEMARLVYSELYDNGFNHQLPQNQESLQDWIRDIAPTYATIGGRPRNEP</sequence>
<dbReference type="AlphaFoldDB" id="A0A3Q9GHE2"/>
<evidence type="ECO:0000313" key="1">
    <source>
        <dbReference type="EMBL" id="AZQ94285.1"/>
    </source>
</evidence>
<dbReference type="Proteomes" id="UP000280228">
    <property type="component" value="Chromosome"/>
</dbReference>
<proteinExistence type="predicted"/>
<evidence type="ECO:0000313" key="2">
    <source>
        <dbReference type="Proteomes" id="UP000280228"/>
    </source>
</evidence>
<organism evidence="1 2">
    <name type="scientific">Moraxella catarrhalis</name>
    <name type="common">Branhamella catarrhalis</name>
    <dbReference type="NCBI Taxonomy" id="480"/>
    <lineage>
        <taxon>Bacteria</taxon>
        <taxon>Pseudomonadati</taxon>
        <taxon>Pseudomonadota</taxon>
        <taxon>Gammaproteobacteria</taxon>
        <taxon>Moraxellales</taxon>
        <taxon>Moraxellaceae</taxon>
        <taxon>Moraxella</taxon>
    </lineage>
</organism>
<protein>
    <submittedName>
        <fullName evidence="1">Uncharacterized protein</fullName>
    </submittedName>
</protein>
<name>A0A3Q9GHE2_MORCA</name>
<accession>A0A3Q9GHE2</accession>
<gene>
    <name evidence="1" type="ORF">EJK53_1840</name>
</gene>